<name>V5WM61_9SPIO</name>
<dbReference type="Proteomes" id="UP000018680">
    <property type="component" value="Chromosome"/>
</dbReference>
<keyword evidence="3" id="KW-1185">Reference proteome</keyword>
<evidence type="ECO:0000313" key="2">
    <source>
        <dbReference type="EMBL" id="AHC16710.1"/>
    </source>
</evidence>
<reference evidence="2 3" key="1">
    <citation type="journal article" date="2015" name="Stand. Genomic Sci.">
        <title>Complete genome sequence and description of Salinispira pacifica gen. nov., sp. nov., a novel spirochaete isolated form a hypersaline microbial mat.</title>
        <authorList>
            <person name="Ben Hania W."/>
            <person name="Joseph M."/>
            <person name="Schumann P."/>
            <person name="Bunk B."/>
            <person name="Fiebig A."/>
            <person name="Sproer C."/>
            <person name="Klenk H.P."/>
            <person name="Fardeau M.L."/>
            <person name="Spring S."/>
        </authorList>
    </citation>
    <scope>NUCLEOTIDE SEQUENCE [LARGE SCALE GENOMIC DNA]</scope>
    <source>
        <strain evidence="2 3">L21-RPul-D2</strain>
    </source>
</reference>
<dbReference type="OrthoDB" id="9791535at2"/>
<dbReference type="STRING" id="1307761.L21SP2_3372"/>
<dbReference type="RefSeq" id="WP_024269598.1">
    <property type="nucleotide sequence ID" value="NC_023035.1"/>
</dbReference>
<evidence type="ECO:0000256" key="1">
    <source>
        <dbReference type="SAM" id="MobiDB-lite"/>
    </source>
</evidence>
<proteinExistence type="predicted"/>
<sequence>MNPEKEQPRIGGPFSAELSTGSAARRRAEELFFTRKSLDSGRIRKPRVNCAEALLRAYLGDNAELPAQAEDFHELGYGNADGGRCGAMVAGEHILKLRSPGERERFMENFSAEAGEIHCRSIKRHTGTSCAQCVSIAASLLDSMLSP</sequence>
<dbReference type="AlphaFoldDB" id="V5WM61"/>
<dbReference type="KEGG" id="slr:L21SP2_3372"/>
<protein>
    <submittedName>
        <fullName evidence="2">Uncharacterized protein</fullName>
    </submittedName>
</protein>
<dbReference type="HOGENOM" id="CLU_1766722_0_0_12"/>
<evidence type="ECO:0000313" key="3">
    <source>
        <dbReference type="Proteomes" id="UP000018680"/>
    </source>
</evidence>
<organism evidence="2 3">
    <name type="scientific">Salinispira pacifica</name>
    <dbReference type="NCBI Taxonomy" id="1307761"/>
    <lineage>
        <taxon>Bacteria</taxon>
        <taxon>Pseudomonadati</taxon>
        <taxon>Spirochaetota</taxon>
        <taxon>Spirochaetia</taxon>
        <taxon>Spirochaetales</taxon>
        <taxon>Spirochaetaceae</taxon>
        <taxon>Salinispira</taxon>
    </lineage>
</organism>
<feature type="region of interest" description="Disordered" evidence="1">
    <location>
        <begin position="1"/>
        <end position="22"/>
    </location>
</feature>
<dbReference type="EMBL" id="CP006939">
    <property type="protein sequence ID" value="AHC16710.1"/>
    <property type="molecule type" value="Genomic_DNA"/>
</dbReference>
<gene>
    <name evidence="2" type="ORF">L21SP2_3372</name>
</gene>
<accession>V5WM61</accession>